<dbReference type="CDD" id="cd06558">
    <property type="entry name" value="crotonase-like"/>
    <property type="match status" value="1"/>
</dbReference>
<reference evidence="2" key="1">
    <citation type="submission" date="2016-05" db="EMBL/GenBank/DDBJ databases">
        <title>Polynucleobacter sp. QLW-P1FAT50C-4 genome.</title>
        <authorList>
            <person name="Hahn M.W."/>
        </authorList>
    </citation>
    <scope>NUCLEOTIDE SEQUENCE [LARGE SCALE GENOMIC DNA]</scope>
    <source>
        <strain evidence="2">QLW-P1FAT50C-4</strain>
    </source>
</reference>
<evidence type="ECO:0000313" key="1">
    <source>
        <dbReference type="EMBL" id="ANJ00146.1"/>
    </source>
</evidence>
<dbReference type="Pfam" id="PF00378">
    <property type="entry name" value="ECH_1"/>
    <property type="match status" value="1"/>
</dbReference>
<dbReference type="Proteomes" id="UP000078463">
    <property type="component" value="Chromosome"/>
</dbReference>
<keyword evidence="2" id="KW-1185">Reference proteome</keyword>
<dbReference type="STRING" id="1743168.A8O14_08685"/>
<protein>
    <submittedName>
        <fullName evidence="1">Enoyl-CoA hydratase</fullName>
    </submittedName>
</protein>
<dbReference type="EMBL" id="CP015922">
    <property type="protein sequence ID" value="ANJ00146.1"/>
    <property type="molecule type" value="Genomic_DNA"/>
</dbReference>
<dbReference type="SUPFAM" id="SSF52096">
    <property type="entry name" value="ClpP/crotonase"/>
    <property type="match status" value="1"/>
</dbReference>
<proteinExistence type="predicted"/>
<dbReference type="PANTHER" id="PTHR11941:SF54">
    <property type="entry name" value="ENOYL-COA HYDRATASE, MITOCHONDRIAL"/>
    <property type="match status" value="1"/>
</dbReference>
<evidence type="ECO:0000313" key="2">
    <source>
        <dbReference type="Proteomes" id="UP000078463"/>
    </source>
</evidence>
<dbReference type="RefSeq" id="WP_068949152.1">
    <property type="nucleotide sequence ID" value="NZ_CP015922.1"/>
</dbReference>
<dbReference type="GO" id="GO:0003824">
    <property type="term" value="F:catalytic activity"/>
    <property type="evidence" value="ECO:0007669"/>
    <property type="project" value="UniProtKB-ARBA"/>
</dbReference>
<organism evidence="1 2">
    <name type="scientific">Polynucleobacter wuianus</name>
    <dbReference type="NCBI Taxonomy" id="1743168"/>
    <lineage>
        <taxon>Bacteria</taxon>
        <taxon>Pseudomonadati</taxon>
        <taxon>Pseudomonadota</taxon>
        <taxon>Betaproteobacteria</taxon>
        <taxon>Burkholderiales</taxon>
        <taxon>Burkholderiaceae</taxon>
        <taxon>Polynucleobacter</taxon>
    </lineage>
</organism>
<dbReference type="OrthoDB" id="8524220at2"/>
<gene>
    <name evidence="1" type="ORF">A8O14_08685</name>
</gene>
<dbReference type="InterPro" id="IPR029045">
    <property type="entry name" value="ClpP/crotonase-like_dom_sf"/>
</dbReference>
<dbReference type="KEGG" id="pwu:A8O14_08685"/>
<dbReference type="PANTHER" id="PTHR11941">
    <property type="entry name" value="ENOYL-COA HYDRATASE-RELATED"/>
    <property type="match status" value="1"/>
</dbReference>
<name>A0A191UGY1_9BURK</name>
<accession>A0A191UGY1</accession>
<dbReference type="GO" id="GO:0006635">
    <property type="term" value="P:fatty acid beta-oxidation"/>
    <property type="evidence" value="ECO:0007669"/>
    <property type="project" value="TreeGrafter"/>
</dbReference>
<dbReference type="Gene3D" id="3.90.226.10">
    <property type="entry name" value="2-enoyl-CoA Hydratase, Chain A, domain 1"/>
    <property type="match status" value="1"/>
</dbReference>
<dbReference type="AlphaFoldDB" id="A0A191UGY1"/>
<dbReference type="InterPro" id="IPR001753">
    <property type="entry name" value="Enoyl-CoA_hydra/iso"/>
</dbReference>
<sequence length="258" mass="28465">MSYECIDLRVDSGVAFLFLNRPSKHNALNDQIRHELINALESVSNDESIFAVILSGNGVSFCAGGDIEAMAKRLEIQAGEIAIKGWKRHQEIQRMITLIHNMPKPIIAAVNGSAFGLGADLALACDFIIASENALFCWSYIDRAVIPDGGGMYFLPRRVGMSLAKDLIFSGRRVKSEEAMTIGIIDRCSDPGDLLENAKQWANTFNDTAKPAFMLSKHIINKSLESSLEDIFSQSNMALGMCFSSVEHRTSVENFLNR</sequence>